<sequence>MNLATAFEELHQGLKYLVGTVAAEKMQALQRILDDSLKAYQSGEAICGAHLLQDFEELAFDTN</sequence>
<name>A0A1S1UAU8_9BURK</name>
<organism evidence="1 2">
    <name type="scientific">Janthinobacterium lividum</name>
    <dbReference type="NCBI Taxonomy" id="29581"/>
    <lineage>
        <taxon>Bacteria</taxon>
        <taxon>Pseudomonadati</taxon>
        <taxon>Pseudomonadota</taxon>
        <taxon>Betaproteobacteria</taxon>
        <taxon>Burkholderiales</taxon>
        <taxon>Oxalobacteraceae</taxon>
        <taxon>Janthinobacterium</taxon>
    </lineage>
</organism>
<reference evidence="1 2" key="1">
    <citation type="submission" date="2015-06" db="EMBL/GenBank/DDBJ databases">
        <title>Draft genome sequencing of a biphenyl-degrading bacterium, Janthinobacterium lividum MEG1.</title>
        <authorList>
            <person name="Shimodaira J."/>
            <person name="Hatta T."/>
        </authorList>
    </citation>
    <scope>NUCLEOTIDE SEQUENCE [LARGE SCALE GENOMIC DNA]</scope>
    <source>
        <strain evidence="1 2">MEG1</strain>
    </source>
</reference>
<protein>
    <submittedName>
        <fullName evidence="1">Uncharacterized protein</fullName>
    </submittedName>
</protein>
<dbReference type="AlphaFoldDB" id="A0A1S1UAU8"/>
<evidence type="ECO:0000313" key="1">
    <source>
        <dbReference type="EMBL" id="OHV97550.1"/>
    </source>
</evidence>
<evidence type="ECO:0000313" key="2">
    <source>
        <dbReference type="Proteomes" id="UP000179840"/>
    </source>
</evidence>
<gene>
    <name evidence="1" type="ORF">AKG95_10175</name>
</gene>
<dbReference type="EMBL" id="LFKP01000005">
    <property type="protein sequence ID" value="OHV97550.1"/>
    <property type="molecule type" value="Genomic_DNA"/>
</dbReference>
<dbReference type="Proteomes" id="UP000179840">
    <property type="component" value="Unassembled WGS sequence"/>
</dbReference>
<accession>A0A1S1UAU8</accession>
<proteinExistence type="predicted"/>
<comment type="caution">
    <text evidence="1">The sequence shown here is derived from an EMBL/GenBank/DDBJ whole genome shotgun (WGS) entry which is preliminary data.</text>
</comment>